<comment type="caution">
    <text evidence="2">The sequence shown here is derived from an EMBL/GenBank/DDBJ whole genome shotgun (WGS) entry which is preliminary data.</text>
</comment>
<feature type="region of interest" description="Disordered" evidence="1">
    <location>
        <begin position="57"/>
        <end position="77"/>
    </location>
</feature>
<dbReference type="EMBL" id="CAKXAJ010024851">
    <property type="protein sequence ID" value="CAH2231645.1"/>
    <property type="molecule type" value="Genomic_DNA"/>
</dbReference>
<proteinExistence type="predicted"/>
<reference evidence="2" key="1">
    <citation type="submission" date="2022-03" db="EMBL/GenBank/DDBJ databases">
        <authorList>
            <person name="Lindestad O."/>
        </authorList>
    </citation>
    <scope>NUCLEOTIDE SEQUENCE</scope>
</reference>
<evidence type="ECO:0000313" key="2">
    <source>
        <dbReference type="EMBL" id="CAH2231645.1"/>
    </source>
</evidence>
<organism evidence="2 3">
    <name type="scientific">Pararge aegeria aegeria</name>
    <dbReference type="NCBI Taxonomy" id="348720"/>
    <lineage>
        <taxon>Eukaryota</taxon>
        <taxon>Metazoa</taxon>
        <taxon>Ecdysozoa</taxon>
        <taxon>Arthropoda</taxon>
        <taxon>Hexapoda</taxon>
        <taxon>Insecta</taxon>
        <taxon>Pterygota</taxon>
        <taxon>Neoptera</taxon>
        <taxon>Endopterygota</taxon>
        <taxon>Lepidoptera</taxon>
        <taxon>Glossata</taxon>
        <taxon>Ditrysia</taxon>
        <taxon>Papilionoidea</taxon>
        <taxon>Nymphalidae</taxon>
        <taxon>Satyrinae</taxon>
        <taxon>Satyrini</taxon>
        <taxon>Parargina</taxon>
        <taxon>Pararge</taxon>
    </lineage>
</organism>
<keyword evidence="3" id="KW-1185">Reference proteome</keyword>
<dbReference type="Proteomes" id="UP000838756">
    <property type="component" value="Unassembled WGS sequence"/>
</dbReference>
<accession>A0A8S4R4P2</accession>
<name>A0A8S4R4P2_9NEOP</name>
<gene>
    <name evidence="2" type="primary">jg19465</name>
    <name evidence="2" type="ORF">PAEG_LOCUS10118</name>
</gene>
<sequence length="77" mass="8994">MYLQPRPSDWNTALQQCCFAAEISHAYFIRYYCDRVDPGKYSRTSPEQLCHNKLHIKTSPSPFDDLPGVKEDLTDKR</sequence>
<evidence type="ECO:0000313" key="3">
    <source>
        <dbReference type="Proteomes" id="UP000838756"/>
    </source>
</evidence>
<evidence type="ECO:0000256" key="1">
    <source>
        <dbReference type="SAM" id="MobiDB-lite"/>
    </source>
</evidence>
<feature type="compositionally biased region" description="Basic and acidic residues" evidence="1">
    <location>
        <begin position="67"/>
        <end position="77"/>
    </location>
</feature>
<protein>
    <submittedName>
        <fullName evidence="2">Jg19465 protein</fullName>
    </submittedName>
</protein>
<dbReference type="AlphaFoldDB" id="A0A8S4R4P2"/>